<sequence>MAPADPKDWLFAAVALTTAATAAPAMAEGQTAGVVTGAVASTRVLGGGPTDVAAVVLGDAVQAGEELRTGPNGIIHVLFLDQSSVTLGPDSRLTVDLFSHDAATRSGKIGMTLHGGSVRVVGGMNSKVNETEVRTAGGTVGILGGISIVESQGPGTVATFLFGQQMRLTDQNGQTETLLRPGFSLTSTQNGVQAPQVMPPQQLSSLTRSFESGRGDSASGPQSTPAPTPSAPLIATSDRPPGEASPAQDRLGNPGSALVGAAMGSSRPGVAAGSDGAPPVNAVRTTPPVATS</sequence>
<evidence type="ECO:0000256" key="1">
    <source>
        <dbReference type="SAM" id="MobiDB-lite"/>
    </source>
</evidence>
<organism evidence="4 5">
    <name type="scientific">Magnetospirillum molischianum DSM 120</name>
    <dbReference type="NCBI Taxonomy" id="1150626"/>
    <lineage>
        <taxon>Bacteria</taxon>
        <taxon>Pseudomonadati</taxon>
        <taxon>Pseudomonadota</taxon>
        <taxon>Alphaproteobacteria</taxon>
        <taxon>Rhodospirillales</taxon>
        <taxon>Rhodospirillaceae</taxon>
        <taxon>Magnetospirillum</taxon>
    </lineage>
</organism>
<dbReference type="eggNOG" id="COG4254">
    <property type="taxonomic scope" value="Bacteria"/>
</dbReference>
<protein>
    <recommendedName>
        <fullName evidence="3">FecR protein domain-containing protein</fullName>
    </recommendedName>
</protein>
<feature type="signal peptide" evidence="2">
    <location>
        <begin position="1"/>
        <end position="27"/>
    </location>
</feature>
<evidence type="ECO:0000313" key="4">
    <source>
        <dbReference type="EMBL" id="CCG41162.1"/>
    </source>
</evidence>
<keyword evidence="2" id="KW-0732">Signal</keyword>
<comment type="caution">
    <text evidence="4">The sequence shown here is derived from an EMBL/GenBank/DDBJ whole genome shotgun (WGS) entry which is preliminary data.</text>
</comment>
<evidence type="ECO:0000313" key="5">
    <source>
        <dbReference type="Proteomes" id="UP000004169"/>
    </source>
</evidence>
<evidence type="ECO:0000259" key="3">
    <source>
        <dbReference type="Pfam" id="PF04773"/>
    </source>
</evidence>
<dbReference type="EMBL" id="CAHP01000020">
    <property type="protein sequence ID" value="CCG41162.1"/>
    <property type="molecule type" value="Genomic_DNA"/>
</dbReference>
<dbReference type="RefSeq" id="WP_002728025.1">
    <property type="nucleotide sequence ID" value="NZ_CAHP01000020.1"/>
</dbReference>
<proteinExistence type="predicted"/>
<dbReference type="OrthoDB" id="6038785at2"/>
<gene>
    <name evidence="4" type="ORF">PHAMO_270003</name>
</gene>
<accession>H8FS24</accession>
<dbReference type="Pfam" id="PF04773">
    <property type="entry name" value="FecR"/>
    <property type="match status" value="1"/>
</dbReference>
<keyword evidence="5" id="KW-1185">Reference proteome</keyword>
<feature type="chain" id="PRO_5003611561" description="FecR protein domain-containing protein" evidence="2">
    <location>
        <begin position="28"/>
        <end position="292"/>
    </location>
</feature>
<reference evidence="4 5" key="1">
    <citation type="journal article" date="2012" name="J. Bacteriol.">
        <title>Draft Genome Sequence of the Purple Photosynthetic Bacterium Phaeospirillum molischianum DSM120, a Particularly Versatile Bacterium.</title>
        <authorList>
            <person name="Duquesne K."/>
            <person name="Prima V."/>
            <person name="Ji B."/>
            <person name="Rouy Z."/>
            <person name="Medigue C."/>
            <person name="Talla E."/>
            <person name="Sturgis J.N."/>
        </authorList>
    </citation>
    <scope>NUCLEOTIDE SEQUENCE [LARGE SCALE GENOMIC DNA]</scope>
    <source>
        <strain evidence="5">DSM120</strain>
    </source>
</reference>
<name>H8FS24_MAGML</name>
<feature type="region of interest" description="Disordered" evidence="1">
    <location>
        <begin position="207"/>
        <end position="292"/>
    </location>
</feature>
<dbReference type="STRING" id="1150626.PHAMO_270003"/>
<feature type="domain" description="FecR protein" evidence="3">
    <location>
        <begin position="66"/>
        <end position="163"/>
    </location>
</feature>
<dbReference type="Proteomes" id="UP000004169">
    <property type="component" value="Unassembled WGS sequence"/>
</dbReference>
<dbReference type="InterPro" id="IPR006860">
    <property type="entry name" value="FecR"/>
</dbReference>
<evidence type="ECO:0000256" key="2">
    <source>
        <dbReference type="SAM" id="SignalP"/>
    </source>
</evidence>
<dbReference type="AlphaFoldDB" id="H8FS24"/>